<accession>S9QPD2</accession>
<dbReference type="AlphaFoldDB" id="S9QPD2"/>
<feature type="region of interest" description="Disordered" evidence="1">
    <location>
        <begin position="1"/>
        <end position="20"/>
    </location>
</feature>
<evidence type="ECO:0000256" key="1">
    <source>
        <dbReference type="SAM" id="MobiDB-lite"/>
    </source>
</evidence>
<dbReference type="RefSeq" id="WP_002627919.1">
    <property type="nucleotide sequence ID" value="NZ_ANAH02000024.1"/>
</dbReference>
<dbReference type="eggNOG" id="ENOG5033KYA">
    <property type="taxonomic scope" value="Bacteria"/>
</dbReference>
<evidence type="ECO:0008006" key="4">
    <source>
        <dbReference type="Google" id="ProtNLM"/>
    </source>
</evidence>
<evidence type="ECO:0000313" key="2">
    <source>
        <dbReference type="EMBL" id="EPX58443.1"/>
    </source>
</evidence>
<dbReference type="Proteomes" id="UP000011682">
    <property type="component" value="Unassembled WGS sequence"/>
</dbReference>
<proteinExistence type="predicted"/>
<name>S9QPD2_CYSF2</name>
<dbReference type="EMBL" id="ANAH02000024">
    <property type="protein sequence ID" value="EPX58443.1"/>
    <property type="molecule type" value="Genomic_DNA"/>
</dbReference>
<reference evidence="2" key="1">
    <citation type="submission" date="2013-05" db="EMBL/GenBank/DDBJ databases">
        <title>Genome assembly of Cystobacter fuscus DSM 2262.</title>
        <authorList>
            <person name="Sharma G."/>
            <person name="Khatri I."/>
            <person name="Kaur C."/>
            <person name="Mayilraj S."/>
            <person name="Subramanian S."/>
        </authorList>
    </citation>
    <scope>NUCLEOTIDE SEQUENCE [LARGE SCALE GENOMIC DNA]</scope>
    <source>
        <strain evidence="2">DSM 2262</strain>
    </source>
</reference>
<sequence>MQAVSVHAQPETPLEPLTPNDFELEGWDASVHFSMTSFTGEPRFDYQDCRRKVNVRGEEIRQVETELGTLVTVTLEPEADAGELLFTVLIPRTRMDGPERRVLVETQGFLTRGRHPRGPAADGQLQTYIPLPLRGWAISFDFRAGTRSSCIPPWVIRTGPP</sequence>
<dbReference type="OrthoDB" id="8450247at2"/>
<protein>
    <recommendedName>
        <fullName evidence="4">Lipoprotein</fullName>
    </recommendedName>
</protein>
<gene>
    <name evidence="2" type="ORF">D187_003915</name>
</gene>
<comment type="caution">
    <text evidence="2">The sequence shown here is derived from an EMBL/GenBank/DDBJ whole genome shotgun (WGS) entry which is preliminary data.</text>
</comment>
<evidence type="ECO:0000313" key="3">
    <source>
        <dbReference type="Proteomes" id="UP000011682"/>
    </source>
</evidence>
<organism evidence="2 3">
    <name type="scientific">Cystobacter fuscus (strain ATCC 25194 / DSM 2262 / NBRC 100088 / M29)</name>
    <dbReference type="NCBI Taxonomy" id="1242864"/>
    <lineage>
        <taxon>Bacteria</taxon>
        <taxon>Pseudomonadati</taxon>
        <taxon>Myxococcota</taxon>
        <taxon>Myxococcia</taxon>
        <taxon>Myxococcales</taxon>
        <taxon>Cystobacterineae</taxon>
        <taxon>Archangiaceae</taxon>
        <taxon>Cystobacter</taxon>
    </lineage>
</organism>
<keyword evidence="3" id="KW-1185">Reference proteome</keyword>